<dbReference type="PANTHER" id="PTHR14140:SF27">
    <property type="entry name" value="OS04G0289800 PROTEIN"/>
    <property type="match status" value="1"/>
</dbReference>
<evidence type="ECO:0000256" key="1">
    <source>
        <dbReference type="ARBA" id="ARBA00023242"/>
    </source>
</evidence>
<dbReference type="RefSeq" id="XP_012181575.1">
    <property type="nucleotide sequence ID" value="XM_012326185.1"/>
</dbReference>
<sequence>MPTMGIIRRPLPRHVRDPAVFGHIPDVPVGTRWGSRQECSNDGVHPSIMAGICGRQETGAYSVALSGGYEDDVDEGNTFTYTGCGGRDTGGDKKLRTGPQAYDQSFDNPKNRALKVSVDTGRPVRVIRGFKLDSNYAPAEGYRYDGLYKVTEAWLATGKAGYKVCRYRFVRLPDQPPIPRREGNFSSTYVSRPRHYSPIPEPKYEGTAIPKMEQTRQGSSSTSSRPSVPTSSRAGSAGAGASSSSRRPLKFTKIQLGTRPQASSSNLTRAKRRRDDPIPEPKFEGYYVAKQENVDAHTSKSFSGQ</sequence>
<feature type="compositionally biased region" description="Polar residues" evidence="3">
    <location>
        <begin position="258"/>
        <end position="268"/>
    </location>
</feature>
<feature type="compositionally biased region" description="Basic and acidic residues" evidence="3">
    <location>
        <begin position="273"/>
        <end position="283"/>
    </location>
</feature>
<dbReference type="SMART" id="SM00466">
    <property type="entry name" value="SRA"/>
    <property type="match status" value="1"/>
</dbReference>
<dbReference type="InterPro" id="IPR015947">
    <property type="entry name" value="PUA-like_sf"/>
</dbReference>
<dbReference type="GO" id="GO:0016567">
    <property type="term" value="P:protein ubiquitination"/>
    <property type="evidence" value="ECO:0007669"/>
    <property type="project" value="TreeGrafter"/>
</dbReference>
<dbReference type="GO" id="GO:0005634">
    <property type="term" value="C:nucleus"/>
    <property type="evidence" value="ECO:0007669"/>
    <property type="project" value="UniProtKB-SubCell"/>
</dbReference>
<protein>
    <recommendedName>
        <fullName evidence="4">YDG domain-containing protein</fullName>
    </recommendedName>
</protein>
<organism evidence="5 6">
    <name type="scientific">Fibroporia radiculosa</name>
    <dbReference type="NCBI Taxonomy" id="599839"/>
    <lineage>
        <taxon>Eukaryota</taxon>
        <taxon>Fungi</taxon>
        <taxon>Dikarya</taxon>
        <taxon>Basidiomycota</taxon>
        <taxon>Agaricomycotina</taxon>
        <taxon>Agaricomycetes</taxon>
        <taxon>Polyporales</taxon>
        <taxon>Fibroporiaceae</taxon>
        <taxon>Fibroporia</taxon>
    </lineage>
</organism>
<dbReference type="OrthoDB" id="2270193at2759"/>
<keyword evidence="1 2" id="KW-0539">Nucleus</keyword>
<feature type="domain" description="YDG" evidence="4">
    <location>
        <begin position="22"/>
        <end position="171"/>
    </location>
</feature>
<evidence type="ECO:0000256" key="3">
    <source>
        <dbReference type="SAM" id="MobiDB-lite"/>
    </source>
</evidence>
<dbReference type="InterPro" id="IPR036987">
    <property type="entry name" value="SRA-YDG_sf"/>
</dbReference>
<dbReference type="HOGENOM" id="CLU_912255_0_0_1"/>
<dbReference type="InterPro" id="IPR003105">
    <property type="entry name" value="SRA_YDG"/>
</dbReference>
<dbReference type="EMBL" id="HE797073">
    <property type="protein sequence ID" value="CCM02292.1"/>
    <property type="molecule type" value="Genomic_DNA"/>
</dbReference>
<dbReference type="GeneID" id="24097203"/>
<dbReference type="STRING" id="599839.J4HWH9"/>
<feature type="region of interest" description="Disordered" evidence="3">
    <location>
        <begin position="173"/>
        <end position="305"/>
    </location>
</feature>
<comment type="subcellular location">
    <subcellularLocation>
        <location evidence="2">Nucleus</location>
    </subcellularLocation>
</comment>
<evidence type="ECO:0000313" key="6">
    <source>
        <dbReference type="Proteomes" id="UP000006352"/>
    </source>
</evidence>
<dbReference type="GO" id="GO:0044027">
    <property type="term" value="P:negative regulation of gene expression via chromosomal CpG island methylation"/>
    <property type="evidence" value="ECO:0007669"/>
    <property type="project" value="TreeGrafter"/>
</dbReference>
<keyword evidence="6" id="KW-1185">Reference proteome</keyword>
<dbReference type="SUPFAM" id="SSF88697">
    <property type="entry name" value="PUA domain-like"/>
    <property type="match status" value="1"/>
</dbReference>
<dbReference type="InParanoid" id="J4HWH9"/>
<dbReference type="AlphaFoldDB" id="J4HWH9"/>
<feature type="compositionally biased region" description="Low complexity" evidence="3">
    <location>
        <begin position="219"/>
        <end position="246"/>
    </location>
</feature>
<proteinExistence type="predicted"/>
<evidence type="ECO:0000256" key="2">
    <source>
        <dbReference type="PROSITE-ProRule" id="PRU00358"/>
    </source>
</evidence>
<dbReference type="Proteomes" id="UP000006352">
    <property type="component" value="Unassembled WGS sequence"/>
</dbReference>
<dbReference type="Gene3D" id="2.30.280.10">
    <property type="entry name" value="SRA-YDG"/>
    <property type="match status" value="1"/>
</dbReference>
<name>J4HWH9_9APHY</name>
<dbReference type="InterPro" id="IPR045134">
    <property type="entry name" value="UHRF1/2-like"/>
</dbReference>
<dbReference type="PANTHER" id="PTHR14140">
    <property type="entry name" value="E3 UBIQUITIN-PROTEIN LIGASE UHRF-RELATED"/>
    <property type="match status" value="1"/>
</dbReference>
<accession>J4HWH9</accession>
<dbReference type="PROSITE" id="PS51015">
    <property type="entry name" value="YDG"/>
    <property type="match status" value="1"/>
</dbReference>
<gene>
    <name evidence="5" type="ORF">FIBRA_04380</name>
</gene>
<evidence type="ECO:0000259" key="4">
    <source>
        <dbReference type="PROSITE" id="PS51015"/>
    </source>
</evidence>
<dbReference type="Pfam" id="PF02182">
    <property type="entry name" value="SAD_SRA"/>
    <property type="match status" value="1"/>
</dbReference>
<dbReference type="GO" id="GO:0061630">
    <property type="term" value="F:ubiquitin protein ligase activity"/>
    <property type="evidence" value="ECO:0007669"/>
    <property type="project" value="TreeGrafter"/>
</dbReference>
<reference evidence="5 6" key="1">
    <citation type="journal article" date="2012" name="Appl. Environ. Microbiol.">
        <title>Short-read sequencing for genomic analysis of the brown rot fungus Fibroporia radiculosa.</title>
        <authorList>
            <person name="Tang J.D."/>
            <person name="Perkins A.D."/>
            <person name="Sonstegard T.S."/>
            <person name="Schroeder S.G."/>
            <person name="Burgess S.C."/>
            <person name="Diehl S.V."/>
        </authorList>
    </citation>
    <scope>NUCLEOTIDE SEQUENCE [LARGE SCALE GENOMIC DNA]</scope>
    <source>
        <strain evidence="5 6">TFFH 294</strain>
    </source>
</reference>
<evidence type="ECO:0000313" key="5">
    <source>
        <dbReference type="EMBL" id="CCM02292.1"/>
    </source>
</evidence>